<dbReference type="EMBL" id="CAIX01000039">
    <property type="protein sequence ID" value="CCI42799.1"/>
    <property type="molecule type" value="Genomic_DNA"/>
</dbReference>
<dbReference type="Proteomes" id="UP000053237">
    <property type="component" value="Unassembled WGS sequence"/>
</dbReference>
<feature type="signal peptide" evidence="2">
    <location>
        <begin position="1"/>
        <end position="19"/>
    </location>
</feature>
<dbReference type="InParanoid" id="A0A024G7Z5"/>
<feature type="compositionally biased region" description="Basic and acidic residues" evidence="1">
    <location>
        <begin position="103"/>
        <end position="117"/>
    </location>
</feature>
<dbReference type="AlphaFoldDB" id="A0A024G7Z5"/>
<reference evidence="3 4" key="1">
    <citation type="submission" date="2012-05" db="EMBL/GenBank/DDBJ databases">
        <title>Recombination and specialization in a pathogen metapopulation.</title>
        <authorList>
            <person name="Gardiner A."/>
            <person name="Kemen E."/>
            <person name="Schultz-Larsen T."/>
            <person name="MacLean D."/>
            <person name="Van Oosterhout C."/>
            <person name="Jones J.D.G."/>
        </authorList>
    </citation>
    <scope>NUCLEOTIDE SEQUENCE [LARGE SCALE GENOMIC DNA]</scope>
    <source>
        <strain evidence="3 4">Ac Nc2</strain>
    </source>
</reference>
<comment type="caution">
    <text evidence="3">The sequence shown here is derived from an EMBL/GenBank/DDBJ whole genome shotgun (WGS) entry which is preliminary data.</text>
</comment>
<proteinExistence type="predicted"/>
<evidence type="ECO:0000256" key="2">
    <source>
        <dbReference type="SAM" id="SignalP"/>
    </source>
</evidence>
<gene>
    <name evidence="3" type="ORF">BN9_035830</name>
</gene>
<organism evidence="3 4">
    <name type="scientific">Albugo candida</name>
    <dbReference type="NCBI Taxonomy" id="65357"/>
    <lineage>
        <taxon>Eukaryota</taxon>
        <taxon>Sar</taxon>
        <taxon>Stramenopiles</taxon>
        <taxon>Oomycota</taxon>
        <taxon>Peronosporomycetes</taxon>
        <taxon>Albuginales</taxon>
        <taxon>Albuginaceae</taxon>
        <taxon>Albugo</taxon>
    </lineage>
</organism>
<evidence type="ECO:0000256" key="1">
    <source>
        <dbReference type="SAM" id="MobiDB-lite"/>
    </source>
</evidence>
<evidence type="ECO:0000313" key="4">
    <source>
        <dbReference type="Proteomes" id="UP000053237"/>
    </source>
</evidence>
<protein>
    <recommendedName>
        <fullName evidence="5">RxLR effector protein</fullName>
    </recommendedName>
</protein>
<feature type="compositionally biased region" description="Low complexity" evidence="1">
    <location>
        <begin position="68"/>
        <end position="77"/>
    </location>
</feature>
<feature type="region of interest" description="Disordered" evidence="1">
    <location>
        <begin position="61"/>
        <end position="135"/>
    </location>
</feature>
<sequence length="170" mass="17994">MRVSALIAVLSAAQVASFGQQDNYNNSVNAFQGNVSTNTSGNQTYGATNVGKNDEMAKAYNSEDSKYNNGGDSNNNGEEVYKSYSDGNAKMGNDGKVAIDNGEDGKMGNDGKAKMDNGEDGTVDNGGNAKTDNDTSNWYEVANANKSAPVTFKPIEDFNLNLRDDADKSS</sequence>
<keyword evidence="4" id="KW-1185">Reference proteome</keyword>
<feature type="chain" id="PRO_5001529514" description="RxLR effector protein" evidence="2">
    <location>
        <begin position="20"/>
        <end position="170"/>
    </location>
</feature>
<keyword evidence="2" id="KW-0732">Signal</keyword>
<name>A0A024G7Z5_9STRA</name>
<evidence type="ECO:0008006" key="5">
    <source>
        <dbReference type="Google" id="ProtNLM"/>
    </source>
</evidence>
<evidence type="ECO:0000313" key="3">
    <source>
        <dbReference type="EMBL" id="CCI42799.1"/>
    </source>
</evidence>
<accession>A0A024G7Z5</accession>